<feature type="coiled-coil region" evidence="7">
    <location>
        <begin position="84"/>
        <end position="114"/>
    </location>
</feature>
<feature type="compositionally biased region" description="Low complexity" evidence="8">
    <location>
        <begin position="549"/>
        <end position="560"/>
    </location>
</feature>
<feature type="region of interest" description="Disordered" evidence="8">
    <location>
        <begin position="35"/>
        <end position="74"/>
    </location>
</feature>
<protein>
    <submittedName>
        <fullName evidence="10">REX1, RNA exonuclease 1 homolog</fullName>
    </submittedName>
</protein>
<keyword evidence="11" id="KW-1185">Reference proteome</keyword>
<dbReference type="SUPFAM" id="SSF53098">
    <property type="entry name" value="Ribonuclease H-like"/>
    <property type="match status" value="1"/>
</dbReference>
<evidence type="ECO:0000259" key="9">
    <source>
        <dbReference type="SMART" id="SM00479"/>
    </source>
</evidence>
<dbReference type="Pfam" id="PF15870">
    <property type="entry name" value="EloA-BP1"/>
    <property type="match status" value="1"/>
</dbReference>
<feature type="compositionally biased region" description="Basic and acidic residues" evidence="8">
    <location>
        <begin position="317"/>
        <end position="463"/>
    </location>
</feature>
<evidence type="ECO:0000256" key="8">
    <source>
        <dbReference type="SAM" id="MobiDB-lite"/>
    </source>
</evidence>
<feature type="compositionally biased region" description="Low complexity" evidence="8">
    <location>
        <begin position="464"/>
        <end position="473"/>
    </location>
</feature>
<feature type="compositionally biased region" description="Polar residues" evidence="8">
    <location>
        <begin position="60"/>
        <end position="74"/>
    </location>
</feature>
<feature type="compositionally biased region" description="Polar residues" evidence="8">
    <location>
        <begin position="709"/>
        <end position="730"/>
    </location>
</feature>
<feature type="region of interest" description="Disordered" evidence="8">
    <location>
        <begin position="700"/>
        <end position="730"/>
    </location>
</feature>
<dbReference type="GO" id="GO:0005634">
    <property type="term" value="C:nucleus"/>
    <property type="evidence" value="ECO:0007669"/>
    <property type="project" value="UniProtKB-SubCell"/>
</dbReference>
<dbReference type="Proteomes" id="UP000694620">
    <property type="component" value="Chromosome 12"/>
</dbReference>
<keyword evidence="4" id="KW-0378">Hydrolase</keyword>
<dbReference type="GO" id="GO:0003676">
    <property type="term" value="F:nucleic acid binding"/>
    <property type="evidence" value="ECO:0007669"/>
    <property type="project" value="InterPro"/>
</dbReference>
<dbReference type="Gene3D" id="3.30.420.10">
    <property type="entry name" value="Ribonuclease H-like superfamily/Ribonuclease H"/>
    <property type="match status" value="1"/>
</dbReference>
<evidence type="ECO:0000256" key="2">
    <source>
        <dbReference type="ARBA" id="ARBA00006357"/>
    </source>
</evidence>
<dbReference type="CDD" id="cd06145">
    <property type="entry name" value="REX1_like"/>
    <property type="match status" value="1"/>
</dbReference>
<evidence type="ECO:0000256" key="1">
    <source>
        <dbReference type="ARBA" id="ARBA00004123"/>
    </source>
</evidence>
<feature type="compositionally biased region" description="Basic and acidic residues" evidence="8">
    <location>
        <begin position="476"/>
        <end position="499"/>
    </location>
</feature>
<dbReference type="SMART" id="SM00479">
    <property type="entry name" value="EXOIII"/>
    <property type="match status" value="1"/>
</dbReference>
<dbReference type="InterPro" id="IPR047021">
    <property type="entry name" value="REXO1/3/4-like"/>
</dbReference>
<dbReference type="InterPro" id="IPR034922">
    <property type="entry name" value="REX1-like_exo"/>
</dbReference>
<evidence type="ECO:0000313" key="11">
    <source>
        <dbReference type="Proteomes" id="UP000694620"/>
    </source>
</evidence>
<dbReference type="InterPro" id="IPR031736">
    <property type="entry name" value="REXO1-like_dom"/>
</dbReference>
<dbReference type="InterPro" id="IPR012337">
    <property type="entry name" value="RNaseH-like_sf"/>
</dbReference>
<evidence type="ECO:0000256" key="3">
    <source>
        <dbReference type="ARBA" id="ARBA00022722"/>
    </source>
</evidence>
<evidence type="ECO:0000313" key="10">
    <source>
        <dbReference type="Ensembl" id="ENSECRP00000033489.1"/>
    </source>
</evidence>
<comment type="similarity">
    <text evidence="2">Belongs to the REXO1/REXO3 family.</text>
</comment>
<dbReference type="GO" id="GO:0004527">
    <property type="term" value="F:exonuclease activity"/>
    <property type="evidence" value="ECO:0007669"/>
    <property type="project" value="UniProtKB-KW"/>
</dbReference>
<feature type="region of interest" description="Disordered" evidence="8">
    <location>
        <begin position="260"/>
        <end position="577"/>
    </location>
</feature>
<keyword evidence="6" id="KW-0539">Nucleus</keyword>
<dbReference type="GeneTree" id="ENSGT00940000165897"/>
<dbReference type="PANTHER" id="PTHR12801:SF62">
    <property type="entry name" value="RNA EXONUCLEASE 1 HOMOLOG"/>
    <property type="match status" value="1"/>
</dbReference>
<evidence type="ECO:0000256" key="5">
    <source>
        <dbReference type="ARBA" id="ARBA00022839"/>
    </source>
</evidence>
<dbReference type="Pfam" id="PF00929">
    <property type="entry name" value="RNase_T"/>
    <property type="match status" value="1"/>
</dbReference>
<dbReference type="GeneID" id="114662898"/>
<feature type="domain" description="Exonuclease" evidence="9">
    <location>
        <begin position="1035"/>
        <end position="1194"/>
    </location>
</feature>
<dbReference type="AlphaFoldDB" id="A0A8C4TSC6"/>
<keyword evidence="7" id="KW-0175">Coiled coil</keyword>
<keyword evidence="5" id="KW-0269">Exonuclease</keyword>
<evidence type="ECO:0000256" key="7">
    <source>
        <dbReference type="SAM" id="Coils"/>
    </source>
</evidence>
<dbReference type="RefSeq" id="XP_028672453.1">
    <property type="nucleotide sequence ID" value="XM_028816620.2"/>
</dbReference>
<reference evidence="10" key="3">
    <citation type="submission" date="2025-09" db="UniProtKB">
        <authorList>
            <consortium name="Ensembl"/>
        </authorList>
    </citation>
    <scope>IDENTIFICATION</scope>
</reference>
<organism evidence="10 11">
    <name type="scientific">Erpetoichthys calabaricus</name>
    <name type="common">Rope fish</name>
    <name type="synonym">Calamoichthys calabaricus</name>
    <dbReference type="NCBI Taxonomy" id="27687"/>
    <lineage>
        <taxon>Eukaryota</taxon>
        <taxon>Metazoa</taxon>
        <taxon>Chordata</taxon>
        <taxon>Craniata</taxon>
        <taxon>Vertebrata</taxon>
        <taxon>Euteleostomi</taxon>
        <taxon>Actinopterygii</taxon>
        <taxon>Polypteriformes</taxon>
        <taxon>Polypteridae</taxon>
        <taxon>Erpetoichthys</taxon>
    </lineage>
</organism>
<evidence type="ECO:0000256" key="4">
    <source>
        <dbReference type="ARBA" id="ARBA00022801"/>
    </source>
</evidence>
<gene>
    <name evidence="10" type="primary">rexo1</name>
</gene>
<dbReference type="Ensembl" id="ENSECRT00000034217.1">
    <property type="protein sequence ID" value="ENSECRP00000033489.1"/>
    <property type="gene ID" value="ENSECRG00000022659.1"/>
</dbReference>
<name>A0A8C4TSC6_ERPCA</name>
<dbReference type="CTD" id="57455"/>
<dbReference type="PANTHER" id="PTHR12801">
    <property type="entry name" value="RNA EXONUCLEASE REXO1 / RECO3 FAMILY MEMBER-RELATED"/>
    <property type="match status" value="1"/>
</dbReference>
<evidence type="ECO:0000256" key="6">
    <source>
        <dbReference type="ARBA" id="ARBA00023242"/>
    </source>
</evidence>
<dbReference type="InterPro" id="IPR013520">
    <property type="entry name" value="Ribonucl_H"/>
</dbReference>
<reference evidence="10" key="1">
    <citation type="submission" date="2021-06" db="EMBL/GenBank/DDBJ databases">
        <authorList>
            <consortium name="Wellcome Sanger Institute Data Sharing"/>
        </authorList>
    </citation>
    <scope>NUCLEOTIDE SEQUENCE [LARGE SCALE GENOMIC DNA]</scope>
</reference>
<dbReference type="FunFam" id="3.30.420.10:FF:000021">
    <property type="entry name" value="RNA exonuclease 1 homolog"/>
    <property type="match status" value="1"/>
</dbReference>
<sequence>MLRSTGFFRGIDCPFNSGDPEGRRCHRPYCHFRHSGSRRTSCSGREASLQDQGYDPYNPEIQTQGEENGDESISNNCIEVDSSLLELELVNRAIEAVKSEVEREQKKLSQFEDIVKAEYGSRARSEDSYGNLEYDPSSYQISAARGYNPTPLSDKYLLDTNNKTVGNSLEYVPTTVSRATKAKAVPLTCSKYTLDNSKPVTDLEYDPLSNYSAKLLSKKNSKGRNDFKRNHKVGQEENYVPIAKKSRLQTNITKYDAAISFSESDDESPVDYQPSPIEFMQEGRFSDDEMEDREMESKSRSSKGKESFDQGNAQEATRTDPVKEGKGDKKKSSSLADKKSSKADGVKSTDKKTTSKEVTKEKAKKEKPEKTVKGVTAEKQRSKEKVEKTKTSDKAKEKPKEKGNKEIKKVKKEGGEKPGKGSQEKAKDLPVSKSTMKGDGKDKKLEKGDKAKMDCKVTKDVKNGKPSSSNSSNKPKKTDSQNGSRDERKSGLLKKEVKAPPKAQVKHRTLSHADLFGDESDDDEAQRFTHRAVKKAAVQVSSSKRKASEFSSSSSSSSSSSEDDDGVDYYSLQNELDCDSDPMEECLRIFNESKEVKTEDKGRQAKQASKDFPEETTADGTLTTLFPGQKKRVSHFLNKGEVETPAPKQVIRPYRRPTPQEMCYQRMQIAQQQAAQLATAIKAEASSAAAAAAYPGEKKRIAHKPGPSTFITTKSGPAGTQQPGTSLTSPNKLSCPLLNVKAHTSAAILSKTTTTDVQKRIAHTPSLKSSTLKRPIIPAEFGGKVPTAVRQKCLNLLIDECLKCCPTEEEAFEKALAEEKVVCNRSSSRSIYSNVAANVLNKLRSLSSTAQTSTKQATNTPINKKRISHEEVLGGRLAAKTSFSIIRSGKQPEESLTGASLYRKLKPYIMTEEQLQENGYPRPNPDKPGKAIVFTATEKKSADPFTRVCCRCGSEYMVTVSGNCVRKEECNYHWGRLRRVRVPGGWETQYSCCSATVGSPGCQTAKQHVQDGRKENLDSFVKTFEKQNLPDGNPGVYALDCEMCYTRHGLELTRITVINTDLKVVYDTFVKPDSKVVDYNTRFSGVTEEDLENTTITIRDVQAVLLSMFCSDSILIGHSLESDLFALKLIHSTVVDTAIVFPHRLGPPHKRALRNLMADYLKRIIQDNVEGHDSSEDARACMELMLWKMKEDAKVMR</sequence>
<reference evidence="10" key="2">
    <citation type="submission" date="2025-08" db="UniProtKB">
        <authorList>
            <consortium name="Ensembl"/>
        </authorList>
    </citation>
    <scope>IDENTIFICATION</scope>
</reference>
<feature type="region of interest" description="Disordered" evidence="8">
    <location>
        <begin position="594"/>
        <end position="620"/>
    </location>
</feature>
<proteinExistence type="inferred from homology"/>
<feature type="compositionally biased region" description="Basic and acidic residues" evidence="8">
    <location>
        <begin position="594"/>
        <end position="613"/>
    </location>
</feature>
<dbReference type="OrthoDB" id="206335at2759"/>
<comment type="subcellular location">
    <subcellularLocation>
        <location evidence="1">Nucleus</location>
    </subcellularLocation>
</comment>
<dbReference type="InterPro" id="IPR036397">
    <property type="entry name" value="RNaseH_sf"/>
</dbReference>
<keyword evidence="3" id="KW-0540">Nuclease</keyword>
<accession>A0A8C4TSC6</accession>
<feature type="compositionally biased region" description="Basic and acidic residues" evidence="8">
    <location>
        <begin position="295"/>
        <end position="308"/>
    </location>
</feature>